<dbReference type="EMBL" id="JABSTR010000002">
    <property type="protein sequence ID" value="KAH9363990.1"/>
    <property type="molecule type" value="Genomic_DNA"/>
</dbReference>
<dbReference type="GO" id="GO:0008175">
    <property type="term" value="F:tRNA methyltransferase activity"/>
    <property type="evidence" value="ECO:0007669"/>
    <property type="project" value="TreeGrafter"/>
</dbReference>
<name>A0A9J6FCR2_HAELO</name>
<dbReference type="Gene3D" id="2.120.10.80">
    <property type="entry name" value="Kelch-type beta propeller"/>
    <property type="match status" value="1"/>
</dbReference>
<dbReference type="InterPro" id="IPR015915">
    <property type="entry name" value="Kelch-typ_b-propeller"/>
</dbReference>
<sequence>MEQRWPEGEASPPPKHSHAAVATHDMASVIVTCGLSGTEKPLNCVHRFSVDTLTWERLPVRGLLPRFGHTAHIVDMTTLVLVGGVSGACGNPCGLAVVDLVSATCREVALPGQDPKHPFMTSGHTSVLVRDSDSGARILVIGGGGNCFSFGTHFNRHIAVIDLNRLCKHVME</sequence>
<accession>A0A9J6FCR2</accession>
<evidence type="ECO:0000313" key="3">
    <source>
        <dbReference type="EMBL" id="KAH9363990.1"/>
    </source>
</evidence>
<gene>
    <name evidence="3" type="ORF">HPB48_005257</name>
</gene>
<dbReference type="SUPFAM" id="SSF50965">
    <property type="entry name" value="Galactose oxidase, central domain"/>
    <property type="match status" value="1"/>
</dbReference>
<comment type="caution">
    <text evidence="3">The sequence shown here is derived from an EMBL/GenBank/DDBJ whole genome shotgun (WGS) entry which is preliminary data.</text>
</comment>
<dbReference type="VEuPathDB" id="VectorBase:HLOH_055956"/>
<dbReference type="OMA" id="YARYSHT"/>
<protein>
    <submittedName>
        <fullName evidence="3">Uncharacterized protein</fullName>
    </submittedName>
</protein>
<evidence type="ECO:0000256" key="2">
    <source>
        <dbReference type="ARBA" id="ARBA00022691"/>
    </source>
</evidence>
<dbReference type="GO" id="GO:0030488">
    <property type="term" value="P:tRNA methylation"/>
    <property type="evidence" value="ECO:0007669"/>
    <property type="project" value="TreeGrafter"/>
</dbReference>
<dbReference type="Proteomes" id="UP000821853">
    <property type="component" value="Chromosome 10"/>
</dbReference>
<dbReference type="AlphaFoldDB" id="A0A9J6FCR2"/>
<dbReference type="PANTHER" id="PTHR46529">
    <property type="entry name" value="TRNA WYBUTOSINE-SYNTHESIZING PROTEIN 4"/>
    <property type="match status" value="1"/>
</dbReference>
<keyword evidence="4" id="KW-1185">Reference proteome</keyword>
<evidence type="ECO:0000313" key="4">
    <source>
        <dbReference type="Proteomes" id="UP000821853"/>
    </source>
</evidence>
<dbReference type="Pfam" id="PF24681">
    <property type="entry name" value="Kelch_KLHDC2_KLHL20_DRC7"/>
    <property type="match status" value="1"/>
</dbReference>
<dbReference type="GO" id="GO:0031591">
    <property type="term" value="P:wybutosine biosynthetic process"/>
    <property type="evidence" value="ECO:0007669"/>
    <property type="project" value="TreeGrafter"/>
</dbReference>
<dbReference type="OrthoDB" id="203237at2759"/>
<dbReference type="PANTHER" id="PTHR46529:SF1">
    <property type="entry name" value="TRNA WYBUTOSINE-SYNTHESIZING PROTEIN 4"/>
    <property type="match status" value="1"/>
</dbReference>
<organism evidence="3 4">
    <name type="scientific">Haemaphysalis longicornis</name>
    <name type="common">Bush tick</name>
    <dbReference type="NCBI Taxonomy" id="44386"/>
    <lineage>
        <taxon>Eukaryota</taxon>
        <taxon>Metazoa</taxon>
        <taxon>Ecdysozoa</taxon>
        <taxon>Arthropoda</taxon>
        <taxon>Chelicerata</taxon>
        <taxon>Arachnida</taxon>
        <taxon>Acari</taxon>
        <taxon>Parasitiformes</taxon>
        <taxon>Ixodida</taxon>
        <taxon>Ixodoidea</taxon>
        <taxon>Ixodidae</taxon>
        <taxon>Haemaphysalinae</taxon>
        <taxon>Haemaphysalis</taxon>
    </lineage>
</organism>
<proteinExistence type="inferred from homology"/>
<evidence type="ECO:0000256" key="1">
    <source>
        <dbReference type="ARBA" id="ARBA00010703"/>
    </source>
</evidence>
<reference evidence="3 4" key="1">
    <citation type="journal article" date="2020" name="Cell">
        <title>Large-Scale Comparative Analyses of Tick Genomes Elucidate Their Genetic Diversity and Vector Capacities.</title>
        <authorList>
            <consortium name="Tick Genome and Microbiome Consortium (TIGMIC)"/>
            <person name="Jia N."/>
            <person name="Wang J."/>
            <person name="Shi W."/>
            <person name="Du L."/>
            <person name="Sun Y."/>
            <person name="Zhan W."/>
            <person name="Jiang J.F."/>
            <person name="Wang Q."/>
            <person name="Zhang B."/>
            <person name="Ji P."/>
            <person name="Bell-Sakyi L."/>
            <person name="Cui X.M."/>
            <person name="Yuan T.T."/>
            <person name="Jiang B.G."/>
            <person name="Yang W.F."/>
            <person name="Lam T.T."/>
            <person name="Chang Q.C."/>
            <person name="Ding S.J."/>
            <person name="Wang X.J."/>
            <person name="Zhu J.G."/>
            <person name="Ruan X.D."/>
            <person name="Zhao L."/>
            <person name="Wei J.T."/>
            <person name="Ye R.Z."/>
            <person name="Que T.C."/>
            <person name="Du C.H."/>
            <person name="Zhou Y.H."/>
            <person name="Cheng J.X."/>
            <person name="Dai P.F."/>
            <person name="Guo W.B."/>
            <person name="Han X.H."/>
            <person name="Huang E.J."/>
            <person name="Li L.F."/>
            <person name="Wei W."/>
            <person name="Gao Y.C."/>
            <person name="Liu J.Z."/>
            <person name="Shao H.Z."/>
            <person name="Wang X."/>
            <person name="Wang C.C."/>
            <person name="Yang T.C."/>
            <person name="Huo Q.B."/>
            <person name="Li W."/>
            <person name="Chen H.Y."/>
            <person name="Chen S.E."/>
            <person name="Zhou L.G."/>
            <person name="Ni X.B."/>
            <person name="Tian J.H."/>
            <person name="Sheng Y."/>
            <person name="Liu T."/>
            <person name="Pan Y.S."/>
            <person name="Xia L.Y."/>
            <person name="Li J."/>
            <person name="Zhao F."/>
            <person name="Cao W.C."/>
        </authorList>
    </citation>
    <scope>NUCLEOTIDE SEQUENCE [LARGE SCALE GENOMIC DNA]</scope>
    <source>
        <strain evidence="3">HaeL-2018</strain>
    </source>
</reference>
<comment type="similarity">
    <text evidence="1">Belongs to the methyltransferase superfamily. LCMT family.</text>
</comment>
<dbReference type="InterPro" id="IPR011043">
    <property type="entry name" value="Gal_Oxase/kelch_b-propeller"/>
</dbReference>
<keyword evidence="2" id="KW-0949">S-adenosyl-L-methionine</keyword>